<evidence type="ECO:0000256" key="1">
    <source>
        <dbReference type="SAM" id="MobiDB-lite"/>
    </source>
</evidence>
<name>A0A401IP56_9VIRU</name>
<comment type="caution">
    <text evidence="2">The sequence shown here is derived from an EMBL/GenBank/DDBJ whole genome shotgun (WGS) entry which is preliminary data.</text>
</comment>
<feature type="compositionally biased region" description="Basic and acidic residues" evidence="1">
    <location>
        <begin position="14"/>
        <end position="27"/>
    </location>
</feature>
<feature type="compositionally biased region" description="Basic residues" evidence="1">
    <location>
        <begin position="41"/>
        <end position="51"/>
    </location>
</feature>
<accession>A0A401IP56</accession>
<evidence type="ECO:0000313" key="2">
    <source>
        <dbReference type="EMBL" id="GBG35404.1"/>
    </source>
</evidence>
<protein>
    <submittedName>
        <fullName evidence="2">Wsv161-like protein</fullName>
    </submittedName>
</protein>
<reference evidence="2" key="1">
    <citation type="journal article" date="2018" name="J. Virol.">
        <title>Crustacean Genome Exploration Reveals the Evolutionary Origin of White Spot Syndrome Virus.</title>
        <authorList>
            <person name="Kawato S."/>
            <person name="Shitara A."/>
            <person name="Wang Y."/>
            <person name="Nozaki R."/>
            <person name="Kondo H."/>
            <person name="Hirono I."/>
        </authorList>
    </citation>
    <scope>NUCLEOTIDE SEQUENCE</scope>
</reference>
<proteinExistence type="predicted"/>
<organism evidence="2">
    <name type="scientific">Marsupenaeus japonicus endogenous nimavirus</name>
    <dbReference type="NCBI Taxonomy" id="2133793"/>
    <lineage>
        <taxon>Viruses</taxon>
        <taxon>Viruses incertae sedis</taxon>
        <taxon>Naldaviricetes</taxon>
        <taxon>Nimaviridae</taxon>
    </lineage>
</organism>
<sequence length="431" mass="50126">MSNRKIPWPILRSRIQDKNEKNNKENDIISMGMSIENKGPIKPKRQIRKTAKNMSQQRSNKRFKKNQSSKQQEELSLSSSSSSSSSPTPPGSFSSSLSTIKQVSTPLPLITSSSSSSSMVSKEGKCSSVFKLPNAAIPMNKSKRKNYNKRSPVKKKCTNMTLYRNPPLPPYTKKLPKIIRINISNRLRRILMEEINIPIRERTQEKKRYRTENLTRKNKVYNIMLRKFLNFDNSLSKIEVEDTKIQLNENLKKYQIDNLKQTLEERTSYETFCTLLFDLFNISQLLNKQFQSNLVLIDIQKPEIKELSFADYKKRLLSPIWKKMSQSIEKIIGSSEQEFDKCLKSIIGKVETFEKAVNDLKKTMVSISHIQPKERKNDDKQMNNDYQSDMIKRQQELIQMQDQLIKQQNTIIHNSSNTLITENSTQLTNTE</sequence>
<feature type="compositionally biased region" description="Low complexity" evidence="1">
    <location>
        <begin position="68"/>
        <end position="98"/>
    </location>
</feature>
<feature type="region of interest" description="Disordered" evidence="1">
    <location>
        <begin position="1"/>
        <end position="99"/>
    </location>
</feature>
<dbReference type="EMBL" id="BFCD01000001">
    <property type="protein sequence ID" value="GBG35404.1"/>
    <property type="molecule type" value="Genomic_DNA"/>
</dbReference>